<dbReference type="InterPro" id="IPR058550">
    <property type="entry name" value="Plasmid_parti_N"/>
</dbReference>
<evidence type="ECO:0000259" key="2">
    <source>
        <dbReference type="Pfam" id="PF25882"/>
    </source>
</evidence>
<dbReference type="InterPro" id="IPR002596">
    <property type="entry name" value="Plasmid_parti"/>
</dbReference>
<evidence type="ECO:0000313" key="4">
    <source>
        <dbReference type="Proteomes" id="UP001164513"/>
    </source>
</evidence>
<dbReference type="EMBL" id="CP114735">
    <property type="protein sequence ID" value="WAZ72911.1"/>
    <property type="molecule type" value="Genomic_DNA"/>
</dbReference>
<dbReference type="InterPro" id="IPR058551">
    <property type="entry name" value="Plasmid_parti_C"/>
</dbReference>
<dbReference type="AlphaFoldDB" id="A0AAX3JPR9"/>
<reference evidence="3" key="1">
    <citation type="submission" date="2022-12" db="EMBL/GenBank/DDBJ databases">
        <title>B. miyamotoi WGS.</title>
        <authorList>
            <person name="Gabriele M."/>
            <person name="Kuleshov K.V."/>
            <person name="Hepner S."/>
            <person name="Hoornstra D."/>
            <person name="Hovius J.W."/>
            <person name="Platonov A.E."/>
            <person name="Fingerle V."/>
            <person name="Strube C."/>
        </authorList>
    </citation>
    <scope>NUCLEOTIDE SEQUENCE</scope>
    <source>
        <strain evidence="3">ZStruIII14-9</strain>
        <plasmid evidence="3">pZSt-cp30-1</plasmid>
    </source>
</reference>
<gene>
    <name evidence="3" type="ORF">O5404_07765</name>
</gene>
<keyword evidence="3" id="KW-0614">Plasmid</keyword>
<name>A0AAX3JPR9_9SPIR</name>
<organism evidence="3 4">
    <name type="scientific">Borrelia miyamotoi</name>
    <dbReference type="NCBI Taxonomy" id="47466"/>
    <lineage>
        <taxon>Bacteria</taxon>
        <taxon>Pseudomonadati</taxon>
        <taxon>Spirochaetota</taxon>
        <taxon>Spirochaetia</taxon>
        <taxon>Spirochaetales</taxon>
        <taxon>Borreliaceae</taxon>
        <taxon>Borrelia</taxon>
    </lineage>
</organism>
<sequence>MASSRKRDIILNTRNISTQEFENEELEYRSYKDQLRRIVINDIDNKIKTMQILHHIKEKKLYFLDGYRRFEDFLSEFIISRSQAFLYLKIYKKVLDGSVKIEDIKQKGFKGVYRDIVSLAIKSKSSKQNPVKPLRFQLKSQDSYDFYKKNAKFTSFLMDKIFKDKKDLIEELMKEFKILKGE</sequence>
<dbReference type="NCBIfam" id="NF033725">
    <property type="entry name" value="borfam_49"/>
    <property type="match status" value="1"/>
</dbReference>
<feature type="domain" description="Plasmid partition protein putative N-terminal" evidence="1">
    <location>
        <begin position="15"/>
        <end position="114"/>
    </location>
</feature>
<geneLocation type="plasmid" evidence="3 4">
    <name>pZSt-cp30-1</name>
</geneLocation>
<dbReference type="Pfam" id="PF25882">
    <property type="entry name" value="Plasmid_parti_C"/>
    <property type="match status" value="1"/>
</dbReference>
<evidence type="ECO:0000259" key="1">
    <source>
        <dbReference type="Pfam" id="PF01672"/>
    </source>
</evidence>
<dbReference type="Pfam" id="PF01672">
    <property type="entry name" value="Plasmid_parti_N"/>
    <property type="match status" value="1"/>
</dbReference>
<dbReference type="Proteomes" id="UP001164513">
    <property type="component" value="Plasmid pZSt-cp30-1"/>
</dbReference>
<dbReference type="RefSeq" id="WP_132998513.1">
    <property type="nucleotide sequence ID" value="NZ_CP044654.1"/>
</dbReference>
<protein>
    <submittedName>
        <fullName evidence="3">Chromosome replication/partitioning protein</fullName>
    </submittedName>
</protein>
<feature type="domain" description="Plasmid partition protein putative C-terminal" evidence="2">
    <location>
        <begin position="127"/>
        <end position="177"/>
    </location>
</feature>
<accession>A0AAX3JPR9</accession>
<evidence type="ECO:0000313" key="3">
    <source>
        <dbReference type="EMBL" id="WAZ72911.1"/>
    </source>
</evidence>
<proteinExistence type="predicted"/>